<proteinExistence type="predicted"/>
<dbReference type="OrthoDB" id="10053050at2759"/>
<evidence type="ECO:0000313" key="2">
    <source>
        <dbReference type="Proteomes" id="UP000663852"/>
    </source>
</evidence>
<sequence>MASYEMSHVQRKYVVVEQPPSINNVFTLASGERIAQTYDCDDSCCGFGSKYSVILTDGRIIQRQEQQRCGCTCGRVDSMFFLSDISGITDKDLFVLVCIPTIPTMIPDRTRRALSIGKKIFPKSHFRTPKNPKKLQKNTPKLHNFQKYPGRFA</sequence>
<name>A0A815QAH5_ADIRI</name>
<reference evidence="1" key="1">
    <citation type="submission" date="2021-02" db="EMBL/GenBank/DDBJ databases">
        <authorList>
            <person name="Nowell W R."/>
        </authorList>
    </citation>
    <scope>NUCLEOTIDE SEQUENCE</scope>
</reference>
<dbReference type="Proteomes" id="UP000663852">
    <property type="component" value="Unassembled WGS sequence"/>
</dbReference>
<gene>
    <name evidence="1" type="ORF">EDS130_LOCUS40131</name>
</gene>
<organism evidence="1 2">
    <name type="scientific">Adineta ricciae</name>
    <name type="common">Rotifer</name>
    <dbReference type="NCBI Taxonomy" id="249248"/>
    <lineage>
        <taxon>Eukaryota</taxon>
        <taxon>Metazoa</taxon>
        <taxon>Spiralia</taxon>
        <taxon>Gnathifera</taxon>
        <taxon>Rotifera</taxon>
        <taxon>Eurotatoria</taxon>
        <taxon>Bdelloidea</taxon>
        <taxon>Adinetida</taxon>
        <taxon>Adinetidae</taxon>
        <taxon>Adineta</taxon>
    </lineage>
</organism>
<evidence type="ECO:0000313" key="1">
    <source>
        <dbReference type="EMBL" id="CAF1460622.1"/>
    </source>
</evidence>
<accession>A0A815QAH5</accession>
<dbReference type="AlphaFoldDB" id="A0A815QAH5"/>
<comment type="caution">
    <text evidence="1">The sequence shown here is derived from an EMBL/GenBank/DDBJ whole genome shotgun (WGS) entry which is preliminary data.</text>
</comment>
<protein>
    <submittedName>
        <fullName evidence="1">Uncharacterized protein</fullName>
    </submittedName>
</protein>
<dbReference type="EMBL" id="CAJNOJ010000474">
    <property type="protein sequence ID" value="CAF1460622.1"/>
    <property type="molecule type" value="Genomic_DNA"/>
</dbReference>